<accession>A0A1H3EY19</accession>
<dbReference type="GO" id="GO:0016887">
    <property type="term" value="F:ATP hydrolysis activity"/>
    <property type="evidence" value="ECO:0007669"/>
    <property type="project" value="InterPro"/>
</dbReference>
<dbReference type="SUPFAM" id="SSF52540">
    <property type="entry name" value="P-loop containing nucleoside triphosphate hydrolases"/>
    <property type="match status" value="1"/>
</dbReference>
<sequence>MTRSTTGPGAAPEGAAPPPATGPRVVVSGAGVRYGDLTVFDGIDLTIQDREIVSIVGPSGCGKTTLLRSVDGLTRLNSGSVTIDGRPVEGPTPGVSMVFQHFGLFPWKNVYNNVAYGLKLAKAPKERIAEVVPEYIDMVGLAGFEKSYPHQLSGGMQQRAGLARALAVEPQVLLMDEPFSAIDAQTREVLQFELLRIWETRPIAMMFVTHSIEEAVLMGDRVVVLKGRPSHIHEVIDVGIPHPRTRATLKSARFQEVTAHVWDLLMQDVIAAEREVG</sequence>
<protein>
    <submittedName>
        <fullName evidence="6">NitT/TauT family transport system ATP-binding protein</fullName>
    </submittedName>
</protein>
<name>A0A1H3EY19_9ACTN</name>
<dbReference type="Gene3D" id="3.40.50.300">
    <property type="entry name" value="P-loop containing nucleotide triphosphate hydrolases"/>
    <property type="match status" value="1"/>
</dbReference>
<evidence type="ECO:0000313" key="6">
    <source>
        <dbReference type="EMBL" id="SDX83485.1"/>
    </source>
</evidence>
<dbReference type="PANTHER" id="PTHR42788">
    <property type="entry name" value="TAURINE IMPORT ATP-BINDING PROTEIN-RELATED"/>
    <property type="match status" value="1"/>
</dbReference>
<reference evidence="7" key="1">
    <citation type="submission" date="2016-10" db="EMBL/GenBank/DDBJ databases">
        <authorList>
            <person name="Varghese N."/>
            <person name="Submissions S."/>
        </authorList>
    </citation>
    <scope>NUCLEOTIDE SEQUENCE [LARGE SCALE GENOMIC DNA]</scope>
    <source>
        <strain evidence="7">DSM 45422</strain>
    </source>
</reference>
<feature type="region of interest" description="Disordered" evidence="4">
    <location>
        <begin position="1"/>
        <end position="23"/>
    </location>
</feature>
<dbReference type="EMBL" id="FNOT01000003">
    <property type="protein sequence ID" value="SDX83485.1"/>
    <property type="molecule type" value="Genomic_DNA"/>
</dbReference>
<evidence type="ECO:0000256" key="3">
    <source>
        <dbReference type="ARBA" id="ARBA00022840"/>
    </source>
</evidence>
<dbReference type="PANTHER" id="PTHR42788:SF13">
    <property type="entry name" value="ALIPHATIC SULFONATES IMPORT ATP-BINDING PROTEIN SSUB"/>
    <property type="match status" value="1"/>
</dbReference>
<evidence type="ECO:0000256" key="1">
    <source>
        <dbReference type="ARBA" id="ARBA00022448"/>
    </source>
</evidence>
<proteinExistence type="predicted"/>
<dbReference type="Pfam" id="PF00005">
    <property type="entry name" value="ABC_tran"/>
    <property type="match status" value="1"/>
</dbReference>
<dbReference type="PROSITE" id="PS00211">
    <property type="entry name" value="ABC_TRANSPORTER_1"/>
    <property type="match status" value="1"/>
</dbReference>
<evidence type="ECO:0000313" key="7">
    <source>
        <dbReference type="Proteomes" id="UP000198921"/>
    </source>
</evidence>
<dbReference type="InterPro" id="IPR003593">
    <property type="entry name" value="AAA+_ATPase"/>
</dbReference>
<dbReference type="GO" id="GO:0005524">
    <property type="term" value="F:ATP binding"/>
    <property type="evidence" value="ECO:0007669"/>
    <property type="project" value="UniProtKB-KW"/>
</dbReference>
<dbReference type="InterPro" id="IPR027417">
    <property type="entry name" value="P-loop_NTPase"/>
</dbReference>
<dbReference type="InterPro" id="IPR003439">
    <property type="entry name" value="ABC_transporter-like_ATP-bd"/>
</dbReference>
<dbReference type="CDD" id="cd03293">
    <property type="entry name" value="ABC_NrtD_SsuB_transporters"/>
    <property type="match status" value="1"/>
</dbReference>
<organism evidence="6 7">
    <name type="scientific">Geodermatophilus africanus</name>
    <dbReference type="NCBI Taxonomy" id="1137993"/>
    <lineage>
        <taxon>Bacteria</taxon>
        <taxon>Bacillati</taxon>
        <taxon>Actinomycetota</taxon>
        <taxon>Actinomycetes</taxon>
        <taxon>Geodermatophilales</taxon>
        <taxon>Geodermatophilaceae</taxon>
        <taxon>Geodermatophilus</taxon>
    </lineage>
</organism>
<dbReference type="InterPro" id="IPR017871">
    <property type="entry name" value="ABC_transporter-like_CS"/>
</dbReference>
<dbReference type="Proteomes" id="UP000198921">
    <property type="component" value="Unassembled WGS sequence"/>
</dbReference>
<gene>
    <name evidence="6" type="ORF">SAMN05660209_01412</name>
</gene>
<dbReference type="RefSeq" id="WP_091152874.1">
    <property type="nucleotide sequence ID" value="NZ_FNOT01000003.1"/>
</dbReference>
<keyword evidence="2" id="KW-0547">Nucleotide-binding</keyword>
<dbReference type="InterPro" id="IPR050166">
    <property type="entry name" value="ABC_transporter_ATP-bind"/>
</dbReference>
<feature type="domain" description="ABC transporter" evidence="5">
    <location>
        <begin position="25"/>
        <end position="252"/>
    </location>
</feature>
<dbReference type="OrthoDB" id="4533303at2"/>
<evidence type="ECO:0000256" key="2">
    <source>
        <dbReference type="ARBA" id="ARBA00022741"/>
    </source>
</evidence>
<evidence type="ECO:0000256" key="4">
    <source>
        <dbReference type="SAM" id="MobiDB-lite"/>
    </source>
</evidence>
<dbReference type="STRING" id="1137993.SAMN05660209_01412"/>
<feature type="compositionally biased region" description="Low complexity" evidence="4">
    <location>
        <begin position="1"/>
        <end position="14"/>
    </location>
</feature>
<keyword evidence="3 6" id="KW-0067">ATP-binding</keyword>
<keyword evidence="1" id="KW-0813">Transport</keyword>
<dbReference type="SMART" id="SM00382">
    <property type="entry name" value="AAA"/>
    <property type="match status" value="1"/>
</dbReference>
<dbReference type="AlphaFoldDB" id="A0A1H3EY19"/>
<dbReference type="PROSITE" id="PS50893">
    <property type="entry name" value="ABC_TRANSPORTER_2"/>
    <property type="match status" value="1"/>
</dbReference>
<keyword evidence="7" id="KW-1185">Reference proteome</keyword>
<evidence type="ECO:0000259" key="5">
    <source>
        <dbReference type="PROSITE" id="PS50893"/>
    </source>
</evidence>